<dbReference type="InterPro" id="IPR013126">
    <property type="entry name" value="Hsp_70_fam"/>
</dbReference>
<keyword evidence="1" id="KW-0547">Nucleotide-binding</keyword>
<dbReference type="Pfam" id="PF00012">
    <property type="entry name" value="HSP70"/>
    <property type="match status" value="1"/>
</dbReference>
<name>A0A0C3NZJ6_PISTI</name>
<dbReference type="STRING" id="870435.A0A0C3NZJ6"/>
<dbReference type="PANTHER" id="PTHR19375">
    <property type="entry name" value="HEAT SHOCK PROTEIN 70KDA"/>
    <property type="match status" value="1"/>
</dbReference>
<keyword evidence="2" id="KW-0067">ATP-binding</keyword>
<dbReference type="EMBL" id="KN831995">
    <property type="protein sequence ID" value="KIO00554.1"/>
    <property type="molecule type" value="Genomic_DNA"/>
</dbReference>
<dbReference type="Gene3D" id="2.60.34.10">
    <property type="entry name" value="Substrate Binding Domain Of DNAk, Chain A, domain 1"/>
    <property type="match status" value="1"/>
</dbReference>
<organism evidence="3 4">
    <name type="scientific">Pisolithus tinctorius Marx 270</name>
    <dbReference type="NCBI Taxonomy" id="870435"/>
    <lineage>
        <taxon>Eukaryota</taxon>
        <taxon>Fungi</taxon>
        <taxon>Dikarya</taxon>
        <taxon>Basidiomycota</taxon>
        <taxon>Agaricomycotina</taxon>
        <taxon>Agaricomycetes</taxon>
        <taxon>Agaricomycetidae</taxon>
        <taxon>Boletales</taxon>
        <taxon>Sclerodermatineae</taxon>
        <taxon>Pisolithaceae</taxon>
        <taxon>Pisolithus</taxon>
    </lineage>
</organism>
<reference evidence="4" key="2">
    <citation type="submission" date="2015-01" db="EMBL/GenBank/DDBJ databases">
        <title>Evolutionary Origins and Diversification of the Mycorrhizal Mutualists.</title>
        <authorList>
            <consortium name="DOE Joint Genome Institute"/>
            <consortium name="Mycorrhizal Genomics Consortium"/>
            <person name="Kohler A."/>
            <person name="Kuo A."/>
            <person name="Nagy L.G."/>
            <person name="Floudas D."/>
            <person name="Copeland A."/>
            <person name="Barry K.W."/>
            <person name="Cichocki N."/>
            <person name="Veneault-Fourrey C."/>
            <person name="LaButti K."/>
            <person name="Lindquist E.A."/>
            <person name="Lipzen A."/>
            <person name="Lundell T."/>
            <person name="Morin E."/>
            <person name="Murat C."/>
            <person name="Riley R."/>
            <person name="Ohm R."/>
            <person name="Sun H."/>
            <person name="Tunlid A."/>
            <person name="Henrissat B."/>
            <person name="Grigoriev I.V."/>
            <person name="Hibbett D.S."/>
            <person name="Martin F."/>
        </authorList>
    </citation>
    <scope>NUCLEOTIDE SEQUENCE [LARGE SCALE GENOMIC DNA]</scope>
    <source>
        <strain evidence="4">Marx 270</strain>
    </source>
</reference>
<dbReference type="InterPro" id="IPR029048">
    <property type="entry name" value="HSP70_C_sf"/>
</dbReference>
<dbReference type="InterPro" id="IPR029047">
    <property type="entry name" value="HSP70_peptide-bd_sf"/>
</dbReference>
<dbReference type="GO" id="GO:0005524">
    <property type="term" value="F:ATP binding"/>
    <property type="evidence" value="ECO:0007669"/>
    <property type="project" value="UniProtKB-KW"/>
</dbReference>
<sequence length="213" mass="23553">MSLTFYFSTSPTLFSLGIETNLRLQVFSTAADSQTAIEVKIFQGERELVEDNKLLGNFNLVGIPLAPKGIPQIENTLDINADDIVYVTAQGKATSEDQSMMITSSLGLSNKDIKHMISDAKKYTNTDKAHQELIEEANKGESICVDTEKAMNKFKDQLDAAKSNASVTAEQIKEKISEIQQALLGLFQKVYEKRSTENASSKESMQGSEEKKE</sequence>
<dbReference type="InParanoid" id="A0A0C3NZJ6"/>
<evidence type="ECO:0000256" key="1">
    <source>
        <dbReference type="ARBA" id="ARBA00022741"/>
    </source>
</evidence>
<evidence type="ECO:0000256" key="2">
    <source>
        <dbReference type="ARBA" id="ARBA00022840"/>
    </source>
</evidence>
<proteinExistence type="predicted"/>
<gene>
    <name evidence="3" type="ORF">M404DRAFT_29480</name>
</gene>
<keyword evidence="4" id="KW-1185">Reference proteome</keyword>
<evidence type="ECO:0000313" key="3">
    <source>
        <dbReference type="EMBL" id="KIO00554.1"/>
    </source>
</evidence>
<dbReference type="Gene3D" id="1.20.1270.10">
    <property type="match status" value="1"/>
</dbReference>
<dbReference type="AlphaFoldDB" id="A0A0C3NZJ6"/>
<accession>A0A0C3NZJ6</accession>
<dbReference type="SUPFAM" id="SSF100920">
    <property type="entry name" value="Heat shock protein 70kD (HSP70), peptide-binding domain"/>
    <property type="match status" value="1"/>
</dbReference>
<dbReference type="OrthoDB" id="3260447at2759"/>
<dbReference type="HOGENOM" id="CLU_005965_10_0_1"/>
<protein>
    <submittedName>
        <fullName evidence="3">Uncharacterized protein</fullName>
    </submittedName>
</protein>
<evidence type="ECO:0000313" key="4">
    <source>
        <dbReference type="Proteomes" id="UP000054217"/>
    </source>
</evidence>
<reference evidence="3 4" key="1">
    <citation type="submission" date="2014-04" db="EMBL/GenBank/DDBJ databases">
        <authorList>
            <consortium name="DOE Joint Genome Institute"/>
            <person name="Kuo A."/>
            <person name="Kohler A."/>
            <person name="Costa M.D."/>
            <person name="Nagy L.G."/>
            <person name="Floudas D."/>
            <person name="Copeland A."/>
            <person name="Barry K.W."/>
            <person name="Cichocki N."/>
            <person name="Veneault-Fourrey C."/>
            <person name="LaButti K."/>
            <person name="Lindquist E.A."/>
            <person name="Lipzen A."/>
            <person name="Lundell T."/>
            <person name="Morin E."/>
            <person name="Murat C."/>
            <person name="Sun H."/>
            <person name="Tunlid A."/>
            <person name="Henrissat B."/>
            <person name="Grigoriev I.V."/>
            <person name="Hibbett D.S."/>
            <person name="Martin F."/>
            <person name="Nordberg H.P."/>
            <person name="Cantor M.N."/>
            <person name="Hua S.X."/>
        </authorList>
    </citation>
    <scope>NUCLEOTIDE SEQUENCE [LARGE SCALE GENOMIC DNA]</scope>
    <source>
        <strain evidence="3 4">Marx 270</strain>
    </source>
</reference>
<dbReference type="GO" id="GO:0140662">
    <property type="term" value="F:ATP-dependent protein folding chaperone"/>
    <property type="evidence" value="ECO:0007669"/>
    <property type="project" value="InterPro"/>
</dbReference>
<dbReference type="Proteomes" id="UP000054217">
    <property type="component" value="Unassembled WGS sequence"/>
</dbReference>